<evidence type="ECO:0000256" key="1">
    <source>
        <dbReference type="SAM" id="MobiDB-lite"/>
    </source>
</evidence>
<keyword evidence="3" id="KW-1185">Reference proteome</keyword>
<organism evidence="2 3">
    <name type="scientific">Ascochyta lentis</name>
    <dbReference type="NCBI Taxonomy" id="205686"/>
    <lineage>
        <taxon>Eukaryota</taxon>
        <taxon>Fungi</taxon>
        <taxon>Dikarya</taxon>
        <taxon>Ascomycota</taxon>
        <taxon>Pezizomycotina</taxon>
        <taxon>Dothideomycetes</taxon>
        <taxon>Pleosporomycetidae</taxon>
        <taxon>Pleosporales</taxon>
        <taxon>Pleosporineae</taxon>
        <taxon>Didymellaceae</taxon>
        <taxon>Ascochyta</taxon>
    </lineage>
</organism>
<feature type="region of interest" description="Disordered" evidence="1">
    <location>
        <begin position="1"/>
        <end position="40"/>
    </location>
</feature>
<comment type="caution">
    <text evidence="2">The sequence shown here is derived from an EMBL/GenBank/DDBJ whole genome shotgun (WGS) entry which is preliminary data.</text>
</comment>
<evidence type="ECO:0000313" key="2">
    <source>
        <dbReference type="EMBL" id="KAF9690952.1"/>
    </source>
</evidence>
<sequence length="416" mass="47622">MHPTINQSSSTGSPARVGHSNLSSQLPSDEHAEEEELLLPPRQKFKDPSWMMKDVGERICLIAHWEVGASTTPVTSIGGYEFLCSYSWKQTTIPTIYVPGSPARWTPPLLPKQLDPDEGFHWCDQHGHRVPRHQFEPIFQALAVMNPTIRFNNVDVVVNRNTLQKLLSFASFKRGSGPFYVNLDMVQNTLFISRREAKAKTRQCTGYGRNFETEFTTEDPQLQQAEGHHRVIRYKFGSLNLVVRIEADGYYPEGEEDDMSPNEFFQNVLRTTTQTTIEHHSLRRIVVLAQGTITPHNSTLELKSKGSKRGAFPQLWFGRTPYLCCAKHREGAKGLVETASVMRMKQTDFEEWETENQRHLLRLTWFLEELRRITVEKTSKGAAVLVMTEKGAPLQIYEARNPHGALPEEVVERFWD</sequence>
<dbReference type="PANTHER" id="PTHR35179">
    <property type="entry name" value="PROTEIN CBG02620"/>
    <property type="match status" value="1"/>
</dbReference>
<dbReference type="AlphaFoldDB" id="A0A8H7MF74"/>
<reference evidence="2" key="2">
    <citation type="submission" date="2020-09" db="EMBL/GenBank/DDBJ databases">
        <title>Reference genome assembly for Australian Ascochyta lentis isolate Al4.</title>
        <authorList>
            <person name="Lee R.C."/>
            <person name="Farfan-Caceres L.M."/>
            <person name="Debler J.W."/>
            <person name="Williams A.H."/>
            <person name="Henares B.M."/>
        </authorList>
    </citation>
    <scope>NUCLEOTIDE SEQUENCE</scope>
    <source>
        <strain evidence="2">Al4</strain>
    </source>
</reference>
<dbReference type="PANTHER" id="PTHR35179:SF1">
    <property type="entry name" value="INTEGRAL MEMBRANE PROTEIN"/>
    <property type="match status" value="1"/>
</dbReference>
<name>A0A8H7MF74_9PLEO</name>
<feature type="compositionally biased region" description="Polar residues" evidence="1">
    <location>
        <begin position="1"/>
        <end position="13"/>
    </location>
</feature>
<evidence type="ECO:0008006" key="4">
    <source>
        <dbReference type="Google" id="ProtNLM"/>
    </source>
</evidence>
<gene>
    <name evidence="2" type="ORF">EKO04_011139</name>
</gene>
<dbReference type="OrthoDB" id="420564at2759"/>
<protein>
    <recommendedName>
        <fullName evidence="4">Geranylgeranyl pyrophosphate synthetase</fullName>
    </recommendedName>
</protein>
<evidence type="ECO:0000313" key="3">
    <source>
        <dbReference type="Proteomes" id="UP000651452"/>
    </source>
</evidence>
<reference evidence="2" key="1">
    <citation type="submission" date="2018-12" db="EMBL/GenBank/DDBJ databases">
        <authorList>
            <person name="Syme R.A."/>
            <person name="Farfan-Caceres L."/>
            <person name="Lichtenzveig J."/>
        </authorList>
    </citation>
    <scope>NUCLEOTIDE SEQUENCE</scope>
    <source>
        <strain evidence="2">Al4</strain>
    </source>
</reference>
<dbReference type="Proteomes" id="UP000651452">
    <property type="component" value="Unassembled WGS sequence"/>
</dbReference>
<accession>A0A8H7MF74</accession>
<dbReference type="EMBL" id="RZGK01000022">
    <property type="protein sequence ID" value="KAF9690952.1"/>
    <property type="molecule type" value="Genomic_DNA"/>
</dbReference>
<proteinExistence type="predicted"/>